<dbReference type="RefSeq" id="WP_144067678.1">
    <property type="nucleotide sequence ID" value="NZ_CP041636.1"/>
</dbReference>
<dbReference type="Proteomes" id="UP000317496">
    <property type="component" value="Chromosome"/>
</dbReference>
<organism evidence="1 2">
    <name type="scientific">Ferrovibrio terrae</name>
    <dbReference type="NCBI Taxonomy" id="2594003"/>
    <lineage>
        <taxon>Bacteria</taxon>
        <taxon>Pseudomonadati</taxon>
        <taxon>Pseudomonadota</taxon>
        <taxon>Alphaproteobacteria</taxon>
        <taxon>Rhodospirillales</taxon>
        <taxon>Rhodospirillaceae</taxon>
        <taxon>Ferrovibrio</taxon>
    </lineage>
</organism>
<accession>A0A516GYW4</accession>
<dbReference type="KEGG" id="fer:FNB15_05115"/>
<protein>
    <submittedName>
        <fullName evidence="1">PAS domain-containing protein</fullName>
    </submittedName>
</protein>
<keyword evidence="2" id="KW-1185">Reference proteome</keyword>
<proteinExistence type="predicted"/>
<gene>
    <name evidence="1" type="ORF">FNB15_05115</name>
</gene>
<dbReference type="OrthoDB" id="7363595at2"/>
<evidence type="ECO:0000313" key="1">
    <source>
        <dbReference type="EMBL" id="QDO96697.1"/>
    </source>
</evidence>
<dbReference type="InterPro" id="IPR009922">
    <property type="entry name" value="DUF1457"/>
</dbReference>
<dbReference type="Pfam" id="PF07310">
    <property type="entry name" value="PAS_5"/>
    <property type="match status" value="1"/>
</dbReference>
<dbReference type="EMBL" id="CP041636">
    <property type="protein sequence ID" value="QDO96697.1"/>
    <property type="molecule type" value="Genomic_DNA"/>
</dbReference>
<evidence type="ECO:0000313" key="2">
    <source>
        <dbReference type="Proteomes" id="UP000317496"/>
    </source>
</evidence>
<dbReference type="AlphaFoldDB" id="A0A516GYW4"/>
<reference evidence="1 2" key="1">
    <citation type="submission" date="2019-07" db="EMBL/GenBank/DDBJ databases">
        <title>Genome sequencing for Ferrovibrio sp. K5.</title>
        <authorList>
            <person name="Park S.-J."/>
        </authorList>
    </citation>
    <scope>NUCLEOTIDE SEQUENCE [LARGE SCALE GENOMIC DNA]</scope>
    <source>
        <strain evidence="1 2">K5</strain>
    </source>
</reference>
<sequence length="163" mass="18717">MSFTSSGSNFSLLSAEEQLETLRLNQLYRDWRQATHGTVLPGRDFLDPKRHGYLDGMLLVVDVENCEDDHCRYRYRSAGRHFIEALKVDPSGTYMDQHPEAEFAVQAMRACDLVVKSRRPIHARADRVIEGRQFRIEFLLLPVAEHDDAVSTILIAQIFTPLK</sequence>
<name>A0A516GYW4_9PROT</name>